<keyword evidence="1" id="KW-0812">Transmembrane</keyword>
<dbReference type="Proteomes" id="UP000198893">
    <property type="component" value="Unassembled WGS sequence"/>
</dbReference>
<accession>A0A1H8M0F1</accession>
<sequence>MTRIESLEILLFAGLCLIVASLALWLVARIDRTKAEQSAVLETSDQERPIFLFDRGQFVDATLPALDMAKDHGLEDLGWSGLADILQPRFSRFPDRVSDLGRGNYRVIRADPPDRAVVKVLRWDEVTKVTIVEARTESSAPSGTNDTPSAAERAPYPIWQTGASGGVLWANAAYDALAPVDDTGYRPAVFDVPVSESFDILQPVRTSVHLPGQDEPLWFDVASVADNETLLHYAVDANAIVKAEVAQRNFVQTLTKTFAQLSIGLAIFDRNRQLALFNPALIDLTTLPADFLSAGPTLFSFFDRMRETQVMPEPKDYASWREQLAELVDAATDGRYSDTWTLPSGLTYRVTGRPHPDGAVAFLFEDISAEVSLTRRFRAELELGQSVLDRITQSISVFSSVGVLSLTNKTCKQLWGVETGYCFAELTLAESLDFWRERCEPTNLWTRIRDFANSYQNREPWETTVTRLDGTPLICRVAPLSGGAFMVVFAVVVEERTQREEREISAL</sequence>
<dbReference type="Pfam" id="PF12860">
    <property type="entry name" value="PAS_7"/>
    <property type="match status" value="1"/>
</dbReference>
<evidence type="ECO:0000313" key="2">
    <source>
        <dbReference type="EMBL" id="SEO10835.1"/>
    </source>
</evidence>
<gene>
    <name evidence="2" type="ORF">SAMN04490248_101377</name>
</gene>
<dbReference type="EMBL" id="FODS01000001">
    <property type="protein sequence ID" value="SEO10835.1"/>
    <property type="molecule type" value="Genomic_DNA"/>
</dbReference>
<keyword evidence="1" id="KW-0472">Membrane</keyword>
<organism evidence="2 3">
    <name type="scientific">Salinihabitans flavidus</name>
    <dbReference type="NCBI Taxonomy" id="569882"/>
    <lineage>
        <taxon>Bacteria</taxon>
        <taxon>Pseudomonadati</taxon>
        <taxon>Pseudomonadota</taxon>
        <taxon>Alphaproteobacteria</taxon>
        <taxon>Rhodobacterales</taxon>
        <taxon>Roseobacteraceae</taxon>
        <taxon>Salinihabitans</taxon>
    </lineage>
</organism>
<evidence type="ECO:0000313" key="3">
    <source>
        <dbReference type="Proteomes" id="UP000198893"/>
    </source>
</evidence>
<keyword evidence="1" id="KW-1133">Transmembrane helix</keyword>
<protein>
    <submittedName>
        <fullName evidence="2">PAS fold</fullName>
    </submittedName>
</protein>
<feature type="transmembrane region" description="Helical" evidence="1">
    <location>
        <begin position="7"/>
        <end position="28"/>
    </location>
</feature>
<name>A0A1H8M0F1_9RHOB</name>
<keyword evidence="3" id="KW-1185">Reference proteome</keyword>
<dbReference type="OrthoDB" id="9797304at2"/>
<dbReference type="AlphaFoldDB" id="A0A1H8M0F1"/>
<evidence type="ECO:0000256" key="1">
    <source>
        <dbReference type="SAM" id="Phobius"/>
    </source>
</evidence>
<proteinExistence type="predicted"/>
<dbReference type="STRING" id="569882.SAMN04490248_101377"/>
<reference evidence="2 3" key="1">
    <citation type="submission" date="2016-10" db="EMBL/GenBank/DDBJ databases">
        <authorList>
            <person name="de Groot N.N."/>
        </authorList>
    </citation>
    <scope>NUCLEOTIDE SEQUENCE [LARGE SCALE GENOMIC DNA]</scope>
    <source>
        <strain evidence="2 3">DSM 27842</strain>
    </source>
</reference>